<sequence length="154" mass="16617">MSRSNANDATNELNNYLQSTGQLSSLSWVDVREGATHHRWDFVWGRIGDPQAYGEKCGSTSSIDCIKSYEDYQARHQSHIVTWVDTPSGPPHALSWTATCKGACCQSALENSSEILSSAVRGGVVSTATANQKAAAREQAAQIACERLGINISN</sequence>
<dbReference type="CDD" id="cd00048">
    <property type="entry name" value="DSRM_SF"/>
    <property type="match status" value="1"/>
</dbReference>
<accession>A0A1J8R101</accession>
<dbReference type="EMBL" id="LVVM01003152">
    <property type="protein sequence ID" value="OJA15402.1"/>
    <property type="molecule type" value="Genomic_DNA"/>
</dbReference>
<proteinExistence type="predicted"/>
<comment type="caution">
    <text evidence="1">The sequence shown here is derived from an EMBL/GenBank/DDBJ whole genome shotgun (WGS) entry which is preliminary data.</text>
</comment>
<dbReference type="OrthoDB" id="3246846at2759"/>
<evidence type="ECO:0000313" key="2">
    <source>
        <dbReference type="Proteomes" id="UP000183567"/>
    </source>
</evidence>
<organism evidence="1 2">
    <name type="scientific">Rhizopogon vesiculosus</name>
    <dbReference type="NCBI Taxonomy" id="180088"/>
    <lineage>
        <taxon>Eukaryota</taxon>
        <taxon>Fungi</taxon>
        <taxon>Dikarya</taxon>
        <taxon>Basidiomycota</taxon>
        <taxon>Agaricomycotina</taxon>
        <taxon>Agaricomycetes</taxon>
        <taxon>Agaricomycetidae</taxon>
        <taxon>Boletales</taxon>
        <taxon>Suillineae</taxon>
        <taxon>Rhizopogonaceae</taxon>
        <taxon>Rhizopogon</taxon>
    </lineage>
</organism>
<dbReference type="Proteomes" id="UP000183567">
    <property type="component" value="Unassembled WGS sequence"/>
</dbReference>
<name>A0A1J8R101_9AGAM</name>
<reference evidence="1 2" key="1">
    <citation type="submission" date="2016-03" db="EMBL/GenBank/DDBJ databases">
        <title>Comparative genomics of the ectomycorrhizal sister species Rhizopogon vinicolor and Rhizopogon vesiculosus (Basidiomycota: Boletales) reveals a divergence of the mating type B locus.</title>
        <authorList>
            <person name="Mujic A.B."/>
            <person name="Kuo A."/>
            <person name="Tritt A."/>
            <person name="Lipzen A."/>
            <person name="Chen C."/>
            <person name="Johnson J."/>
            <person name="Sharma A."/>
            <person name="Barry K."/>
            <person name="Grigoriev I.V."/>
            <person name="Spatafora J.W."/>
        </authorList>
    </citation>
    <scope>NUCLEOTIDE SEQUENCE [LARGE SCALE GENOMIC DNA]</scope>
    <source>
        <strain evidence="1 2">AM-OR11-056</strain>
    </source>
</reference>
<keyword evidence="2" id="KW-1185">Reference proteome</keyword>
<dbReference type="AlphaFoldDB" id="A0A1J8R101"/>
<gene>
    <name evidence="1" type="primary">DS_RBD-2</name>
    <name evidence="1" type="ORF">AZE42_07605</name>
</gene>
<evidence type="ECO:0000313" key="1">
    <source>
        <dbReference type="EMBL" id="OJA15402.1"/>
    </source>
</evidence>
<dbReference type="Gene3D" id="3.30.160.20">
    <property type="match status" value="1"/>
</dbReference>
<protein>
    <submittedName>
        <fullName evidence="1">Double-stranded RNA-binding domain protein 2</fullName>
    </submittedName>
</protein>